<evidence type="ECO:0000256" key="4">
    <source>
        <dbReference type="ARBA" id="ARBA00022448"/>
    </source>
</evidence>
<dbReference type="SUPFAM" id="SSF52943">
    <property type="entry name" value="ATP synthase (F1-ATPase), gamma subunit"/>
    <property type="match status" value="1"/>
</dbReference>
<evidence type="ECO:0000256" key="1">
    <source>
        <dbReference type="ARBA" id="ARBA00003456"/>
    </source>
</evidence>
<gene>
    <name evidence="12" type="ORF">EGYM00163_LOCUS23707</name>
</gene>
<dbReference type="GO" id="GO:0046933">
    <property type="term" value="F:proton-transporting ATP synthase activity, rotational mechanism"/>
    <property type="evidence" value="ECO:0007669"/>
    <property type="project" value="InterPro"/>
</dbReference>
<dbReference type="PRINTS" id="PR00126">
    <property type="entry name" value="ATPASEGAMMA"/>
</dbReference>
<evidence type="ECO:0000256" key="9">
    <source>
        <dbReference type="ARBA" id="ARBA00023310"/>
    </source>
</evidence>
<reference evidence="12" key="1">
    <citation type="submission" date="2021-01" db="EMBL/GenBank/DDBJ databases">
        <authorList>
            <person name="Corre E."/>
            <person name="Pelletier E."/>
            <person name="Niang G."/>
            <person name="Scheremetjew M."/>
            <person name="Finn R."/>
            <person name="Kale V."/>
            <person name="Holt S."/>
            <person name="Cochrane G."/>
            <person name="Meng A."/>
            <person name="Brown T."/>
            <person name="Cohen L."/>
        </authorList>
    </citation>
    <scope>NUCLEOTIDE SEQUENCE</scope>
    <source>
        <strain evidence="12">CCMP1594</strain>
    </source>
</reference>
<feature type="transmembrane region" description="Helical" evidence="11">
    <location>
        <begin position="21"/>
        <end position="40"/>
    </location>
</feature>
<keyword evidence="11" id="KW-0812">Transmembrane</keyword>
<dbReference type="Pfam" id="PF00231">
    <property type="entry name" value="ATP-synt"/>
    <property type="match status" value="1"/>
</dbReference>
<keyword evidence="8" id="KW-0139">CF(1)</keyword>
<accession>A0A7S4D0V2</accession>
<dbReference type="GO" id="GO:0009535">
    <property type="term" value="C:chloroplast thylakoid membrane"/>
    <property type="evidence" value="ECO:0007669"/>
    <property type="project" value="UniProtKB-SubCell"/>
</dbReference>
<dbReference type="PANTHER" id="PTHR11693:SF41">
    <property type="entry name" value="ATP SYNTHASE GAMMA CHAIN, CHLOROPLASTIC"/>
    <property type="match status" value="1"/>
</dbReference>
<proteinExistence type="inferred from homology"/>
<evidence type="ECO:0000256" key="6">
    <source>
        <dbReference type="ARBA" id="ARBA00023065"/>
    </source>
</evidence>
<feature type="non-terminal residue" evidence="12">
    <location>
        <position position="465"/>
    </location>
</feature>
<keyword evidence="5" id="KW-0375">Hydrogen ion transport</keyword>
<dbReference type="NCBIfam" id="TIGR01146">
    <property type="entry name" value="ATPsyn_F1gamma"/>
    <property type="match status" value="1"/>
</dbReference>
<dbReference type="AlphaFoldDB" id="A0A7S4D0V2"/>
<feature type="transmembrane region" description="Helical" evidence="11">
    <location>
        <begin position="110"/>
        <end position="129"/>
    </location>
</feature>
<dbReference type="Gene3D" id="3.40.1380.10">
    <property type="match status" value="1"/>
</dbReference>
<sequence length="465" mass="49975">MMSQRSGYQAIDQKGWTMTQILGGVAVLSVSIGVVVGLVASPAAAPSTSLYAPATSTSVRPMTRVAPQPASIPMSRAAQYAAVQQLQAQGEETYAAEPVFAAQAPQTQNTWVFGLLLAPVAAVAAWFAAKATEKKPAYNSLDVEEGNWAMAASAAELRDRLTSVKNSKKITDAMKLVASAKLRKAQQAVVEARPFSDALQGVFGDVVGRLEGSDAAELPLLKKREVKNITMVIIGGDRGLCGAYNNQLIKRAALRFDELKAAGYNVKCITIGKKVTSWFGRRAELYPMIKSYECSTCVPQVPEIVEELVGEYASGEVDTVELLYTNFVSLVKTNPGTRSLLPFKPTEATSEVDEICRLTTKDGKLAVECEPGEEPENLIEADVTFEQSPEEILDSLIPLYLNSQLVRTLQESVASELSARMTSMQNASDNAKELGKNLNLQYNRIRQAAVTSSILEIAAGASANA</sequence>
<dbReference type="PANTHER" id="PTHR11693">
    <property type="entry name" value="ATP SYNTHASE GAMMA CHAIN"/>
    <property type="match status" value="1"/>
</dbReference>
<dbReference type="HAMAP" id="MF_00815">
    <property type="entry name" value="ATP_synth_gamma_bact"/>
    <property type="match status" value="1"/>
</dbReference>
<evidence type="ECO:0000256" key="3">
    <source>
        <dbReference type="ARBA" id="ARBA00007681"/>
    </source>
</evidence>
<keyword evidence="7 11" id="KW-0472">Membrane</keyword>
<dbReference type="FunFam" id="1.10.287.80:FF:000003">
    <property type="entry name" value="ATP synthase gamma chain, chloroplastic"/>
    <property type="match status" value="1"/>
</dbReference>
<evidence type="ECO:0000256" key="7">
    <source>
        <dbReference type="ARBA" id="ARBA00023136"/>
    </source>
</evidence>
<organism evidence="12">
    <name type="scientific">Eutreptiella gymnastica</name>
    <dbReference type="NCBI Taxonomy" id="73025"/>
    <lineage>
        <taxon>Eukaryota</taxon>
        <taxon>Discoba</taxon>
        <taxon>Euglenozoa</taxon>
        <taxon>Euglenida</taxon>
        <taxon>Spirocuta</taxon>
        <taxon>Euglenophyceae</taxon>
        <taxon>Eutreptiales</taxon>
        <taxon>Eutreptiaceae</taxon>
        <taxon>Eutreptiella</taxon>
    </lineage>
</organism>
<protein>
    <recommendedName>
        <fullName evidence="10">F-ATPase gamma subunit</fullName>
    </recommendedName>
</protein>
<dbReference type="EMBL" id="HBJA01067361">
    <property type="protein sequence ID" value="CAE0812557.1"/>
    <property type="molecule type" value="Transcribed_RNA"/>
</dbReference>
<keyword evidence="4" id="KW-0813">Transport</keyword>
<comment type="function">
    <text evidence="1">Produces ATP from ADP in the presence of a proton gradient across the membrane. The gamma chain is believed to be important in regulating ATPase activity and the flow of protons through the CF(0) complex.</text>
</comment>
<name>A0A7S4D0V2_9EUGL</name>
<dbReference type="CDD" id="cd12151">
    <property type="entry name" value="F1-ATPase_gamma"/>
    <property type="match status" value="1"/>
</dbReference>
<evidence type="ECO:0000256" key="11">
    <source>
        <dbReference type="SAM" id="Phobius"/>
    </source>
</evidence>
<evidence type="ECO:0000313" key="12">
    <source>
        <dbReference type="EMBL" id="CAE0812557.1"/>
    </source>
</evidence>
<dbReference type="Gene3D" id="1.10.287.80">
    <property type="entry name" value="ATP synthase, gamma subunit, helix hairpin domain"/>
    <property type="match status" value="2"/>
</dbReference>
<dbReference type="GO" id="GO:0045259">
    <property type="term" value="C:proton-transporting ATP synthase complex"/>
    <property type="evidence" value="ECO:0007669"/>
    <property type="project" value="UniProtKB-KW"/>
</dbReference>
<evidence type="ECO:0000256" key="10">
    <source>
        <dbReference type="ARBA" id="ARBA00031066"/>
    </source>
</evidence>
<dbReference type="InterPro" id="IPR000131">
    <property type="entry name" value="ATP_synth_F1_gsu"/>
</dbReference>
<dbReference type="InterPro" id="IPR035968">
    <property type="entry name" value="ATP_synth_F1_ATPase_gsu"/>
</dbReference>
<comment type="subcellular location">
    <subcellularLocation>
        <location evidence="2">Plastid</location>
        <location evidence="2">Chloroplast thylakoid membrane</location>
        <topology evidence="2">Peripheral membrane protein</topology>
    </subcellularLocation>
</comment>
<comment type="similarity">
    <text evidence="3">Belongs to the ATPase gamma chain family.</text>
</comment>
<keyword evidence="9" id="KW-0066">ATP synthesis</keyword>
<keyword evidence="6" id="KW-0406">Ion transport</keyword>
<evidence type="ECO:0000256" key="2">
    <source>
        <dbReference type="ARBA" id="ARBA00004525"/>
    </source>
</evidence>
<keyword evidence="11" id="KW-1133">Transmembrane helix</keyword>
<evidence type="ECO:0000256" key="8">
    <source>
        <dbReference type="ARBA" id="ARBA00023196"/>
    </source>
</evidence>
<evidence type="ECO:0000256" key="5">
    <source>
        <dbReference type="ARBA" id="ARBA00022781"/>
    </source>
</evidence>